<dbReference type="Pfam" id="PF07687">
    <property type="entry name" value="M20_dimer"/>
    <property type="match status" value="1"/>
</dbReference>
<dbReference type="InterPro" id="IPR017439">
    <property type="entry name" value="Amidohydrolase"/>
</dbReference>
<protein>
    <submittedName>
        <fullName evidence="3">Amidohydrolase</fullName>
    </submittedName>
</protein>
<feature type="binding site" evidence="1">
    <location>
        <position position="93"/>
    </location>
    <ligand>
        <name>Mn(2+)</name>
        <dbReference type="ChEBI" id="CHEBI:29035"/>
        <label>2</label>
    </ligand>
</feature>
<sequence length="376" mass="41256">MNPIDYIDQQRDEIIKTYHELHAIAEPSWREEKTSKYILNCLKKAGIKTKIFQGHYGIVAEIPGKTNEVVALRADMDALLQEVDGVVKANHSCGHDAHSTMGLFTALAIASSGIKPKNTIRFIFQPAEEKGEGALQMMKEGVLENVSYLFGVHVRPKVEVPFNQASTVIVHGSAATIKGKIQGVQAHASHPEAGINAIEVAAQLVDKFKQIKIQTEVPYSIKMTQLHTENESTNIIPETAFFSLDARAQTNDVMNQLQLLTQETVDQIIHETGAKITWTLEELVPAAIVNKDAMEITQLAIETILGKENVIPVCISQGGEDFHFYTAKTPGLTATMVGLGCDLAPGLHHPQMKFNLEALIYGTKILTETIVIASDK</sequence>
<feature type="binding site" evidence="1">
    <location>
        <position position="153"/>
    </location>
    <ligand>
        <name>Mn(2+)</name>
        <dbReference type="ChEBI" id="CHEBI:29035"/>
        <label>2</label>
    </ligand>
</feature>
<keyword evidence="1" id="KW-0479">Metal-binding</keyword>
<comment type="caution">
    <text evidence="3">The sequence shown here is derived from an EMBL/GenBank/DDBJ whole genome shotgun (WGS) entry which is preliminary data.</text>
</comment>
<feature type="domain" description="Peptidase M20 dimerisation" evidence="2">
    <location>
        <begin position="173"/>
        <end position="267"/>
    </location>
</feature>
<comment type="cofactor">
    <cofactor evidence="1">
        <name>Mn(2+)</name>
        <dbReference type="ChEBI" id="CHEBI:29035"/>
    </cofactor>
    <text evidence="1">The Mn(2+) ion enhances activity.</text>
</comment>
<dbReference type="PANTHER" id="PTHR11014">
    <property type="entry name" value="PEPTIDASE M20 FAMILY MEMBER"/>
    <property type="match status" value="1"/>
</dbReference>
<evidence type="ECO:0000313" key="3">
    <source>
        <dbReference type="EMBL" id="MBP0726458.1"/>
    </source>
</evidence>
<dbReference type="Gene3D" id="3.30.70.360">
    <property type="match status" value="1"/>
</dbReference>
<organism evidence="3 4">
    <name type="scientific">Gottfriedia endophytica</name>
    <dbReference type="NCBI Taxonomy" id="2820819"/>
    <lineage>
        <taxon>Bacteria</taxon>
        <taxon>Bacillati</taxon>
        <taxon>Bacillota</taxon>
        <taxon>Bacilli</taxon>
        <taxon>Bacillales</taxon>
        <taxon>Bacillaceae</taxon>
        <taxon>Gottfriedia</taxon>
    </lineage>
</organism>
<dbReference type="PANTHER" id="PTHR11014:SF122">
    <property type="entry name" value="AMIDOHYDROLASE AMHX"/>
    <property type="match status" value="1"/>
</dbReference>
<evidence type="ECO:0000259" key="2">
    <source>
        <dbReference type="Pfam" id="PF07687"/>
    </source>
</evidence>
<accession>A0A940NS01</accession>
<keyword evidence="4" id="KW-1185">Reference proteome</keyword>
<evidence type="ECO:0000313" key="4">
    <source>
        <dbReference type="Proteomes" id="UP000682134"/>
    </source>
</evidence>
<reference evidence="3" key="1">
    <citation type="submission" date="2021-04" db="EMBL/GenBank/DDBJ databases">
        <title>Genome seq and assembly of Bacillus sp.</title>
        <authorList>
            <person name="Chhetri G."/>
        </authorList>
    </citation>
    <scope>NUCLEOTIDE SEQUENCE</scope>
    <source>
        <strain evidence="3">RG28</strain>
    </source>
</reference>
<keyword evidence="1" id="KW-0464">Manganese</keyword>
<dbReference type="NCBIfam" id="TIGR01891">
    <property type="entry name" value="amidohydrolases"/>
    <property type="match status" value="1"/>
</dbReference>
<feature type="binding site" evidence="1">
    <location>
        <position position="348"/>
    </location>
    <ligand>
        <name>Mn(2+)</name>
        <dbReference type="ChEBI" id="CHEBI:29035"/>
        <label>2</label>
    </ligand>
</feature>
<dbReference type="InterPro" id="IPR002933">
    <property type="entry name" value="Peptidase_M20"/>
</dbReference>
<name>A0A940NS01_9BACI</name>
<feature type="binding site" evidence="1">
    <location>
        <position position="129"/>
    </location>
    <ligand>
        <name>Mn(2+)</name>
        <dbReference type="ChEBI" id="CHEBI:29035"/>
        <label>2</label>
    </ligand>
</feature>
<dbReference type="PIRSF" id="PIRSF005962">
    <property type="entry name" value="Pept_M20D_amidohydro"/>
    <property type="match status" value="1"/>
</dbReference>
<dbReference type="EMBL" id="JAGIYQ010000011">
    <property type="protein sequence ID" value="MBP0726458.1"/>
    <property type="molecule type" value="Genomic_DNA"/>
</dbReference>
<dbReference type="SUPFAM" id="SSF55031">
    <property type="entry name" value="Bacterial exopeptidase dimerisation domain"/>
    <property type="match status" value="1"/>
</dbReference>
<proteinExistence type="predicted"/>
<dbReference type="Pfam" id="PF01546">
    <property type="entry name" value="Peptidase_M20"/>
    <property type="match status" value="1"/>
</dbReference>
<feature type="binding site" evidence="1">
    <location>
        <position position="95"/>
    </location>
    <ligand>
        <name>Mn(2+)</name>
        <dbReference type="ChEBI" id="CHEBI:29035"/>
        <label>2</label>
    </ligand>
</feature>
<dbReference type="Gene3D" id="3.40.630.10">
    <property type="entry name" value="Zn peptidases"/>
    <property type="match status" value="1"/>
</dbReference>
<dbReference type="InterPro" id="IPR036264">
    <property type="entry name" value="Bact_exopeptidase_dim_dom"/>
</dbReference>
<gene>
    <name evidence="3" type="ORF">J5Y03_14955</name>
</gene>
<dbReference type="InterPro" id="IPR011650">
    <property type="entry name" value="Peptidase_M20_dimer"/>
</dbReference>
<evidence type="ECO:0000256" key="1">
    <source>
        <dbReference type="PIRSR" id="PIRSR005962-1"/>
    </source>
</evidence>
<dbReference type="GO" id="GO:0046872">
    <property type="term" value="F:metal ion binding"/>
    <property type="evidence" value="ECO:0007669"/>
    <property type="project" value="UniProtKB-KW"/>
</dbReference>
<dbReference type="AlphaFoldDB" id="A0A940NS01"/>
<dbReference type="SUPFAM" id="SSF53187">
    <property type="entry name" value="Zn-dependent exopeptidases"/>
    <property type="match status" value="1"/>
</dbReference>
<dbReference type="GO" id="GO:0016787">
    <property type="term" value="F:hydrolase activity"/>
    <property type="evidence" value="ECO:0007669"/>
    <property type="project" value="InterPro"/>
</dbReference>
<dbReference type="Proteomes" id="UP000682134">
    <property type="component" value="Unassembled WGS sequence"/>
</dbReference>